<proteinExistence type="predicted"/>
<comment type="caution">
    <text evidence="3">The sequence shown here is derived from an EMBL/GenBank/DDBJ whole genome shotgun (WGS) entry which is preliminary data.</text>
</comment>
<dbReference type="Proteomes" id="UP000587527">
    <property type="component" value="Unassembled WGS sequence"/>
</dbReference>
<protein>
    <recommendedName>
        <fullName evidence="5">Copper resistance protein CopC</fullName>
    </recommendedName>
</protein>
<evidence type="ECO:0008006" key="5">
    <source>
        <dbReference type="Google" id="ProtNLM"/>
    </source>
</evidence>
<keyword evidence="1" id="KW-1133">Transmembrane helix</keyword>
<keyword evidence="1" id="KW-0472">Membrane</keyword>
<sequence length="176" mass="17552">MPALPRLLAALALIACAVLTLAPPAHAHQGVRPTLHHDGHGSVWVTVTWDDGHPIDAPSIATMSATSGTGDAVPVAPLRALPHDPATLAYAATLPSGRWSVTVDIAAPGVGFCTATLAVGPAAPAQTHDCAPPPAAAPPVAASGPAVPLTVLATATVLAALAITALAVTTRSRRRR</sequence>
<evidence type="ECO:0000256" key="1">
    <source>
        <dbReference type="SAM" id="Phobius"/>
    </source>
</evidence>
<gene>
    <name evidence="3" type="ORF">F4553_007458</name>
</gene>
<keyword evidence="2" id="KW-0732">Signal</keyword>
<name>A0A841C0X3_9ACTN</name>
<keyword evidence="1" id="KW-0812">Transmembrane</keyword>
<dbReference type="EMBL" id="JACHMN010000003">
    <property type="protein sequence ID" value="MBB5874024.1"/>
    <property type="molecule type" value="Genomic_DNA"/>
</dbReference>
<evidence type="ECO:0000256" key="2">
    <source>
        <dbReference type="SAM" id="SignalP"/>
    </source>
</evidence>
<organism evidence="3 4">
    <name type="scientific">Allocatelliglobosispora scoriae</name>
    <dbReference type="NCBI Taxonomy" id="643052"/>
    <lineage>
        <taxon>Bacteria</taxon>
        <taxon>Bacillati</taxon>
        <taxon>Actinomycetota</taxon>
        <taxon>Actinomycetes</taxon>
        <taxon>Micromonosporales</taxon>
        <taxon>Micromonosporaceae</taxon>
        <taxon>Allocatelliglobosispora</taxon>
    </lineage>
</organism>
<evidence type="ECO:0000313" key="3">
    <source>
        <dbReference type="EMBL" id="MBB5874024.1"/>
    </source>
</evidence>
<accession>A0A841C0X3</accession>
<feature type="signal peptide" evidence="2">
    <location>
        <begin position="1"/>
        <end position="27"/>
    </location>
</feature>
<feature type="chain" id="PRO_5032657851" description="Copper resistance protein CopC" evidence="2">
    <location>
        <begin position="28"/>
        <end position="176"/>
    </location>
</feature>
<dbReference type="RefSeq" id="WP_184845785.1">
    <property type="nucleotide sequence ID" value="NZ_JACHMN010000003.1"/>
</dbReference>
<dbReference type="AlphaFoldDB" id="A0A841C0X3"/>
<reference evidence="3 4" key="1">
    <citation type="submission" date="2020-08" db="EMBL/GenBank/DDBJ databases">
        <title>Sequencing the genomes of 1000 actinobacteria strains.</title>
        <authorList>
            <person name="Klenk H.-P."/>
        </authorList>
    </citation>
    <scope>NUCLEOTIDE SEQUENCE [LARGE SCALE GENOMIC DNA]</scope>
    <source>
        <strain evidence="3 4">DSM 45362</strain>
    </source>
</reference>
<keyword evidence="4" id="KW-1185">Reference proteome</keyword>
<evidence type="ECO:0000313" key="4">
    <source>
        <dbReference type="Proteomes" id="UP000587527"/>
    </source>
</evidence>
<feature type="transmembrane region" description="Helical" evidence="1">
    <location>
        <begin position="146"/>
        <end position="168"/>
    </location>
</feature>